<feature type="transmembrane region" description="Helical" evidence="6">
    <location>
        <begin position="147"/>
        <end position="168"/>
    </location>
</feature>
<evidence type="ECO:0000256" key="6">
    <source>
        <dbReference type="SAM" id="Phobius"/>
    </source>
</evidence>
<dbReference type="PANTHER" id="PTHR37422:SF13">
    <property type="entry name" value="LIPOPOLYSACCHARIDE BIOSYNTHESIS PROTEIN PA4999-RELATED"/>
    <property type="match status" value="1"/>
</dbReference>
<dbReference type="EMBL" id="CP087164">
    <property type="protein sequence ID" value="UGS35001.1"/>
    <property type="molecule type" value="Genomic_DNA"/>
</dbReference>
<dbReference type="Pfam" id="PF04932">
    <property type="entry name" value="Wzy_C"/>
    <property type="match status" value="1"/>
</dbReference>
<feature type="transmembrane region" description="Helical" evidence="6">
    <location>
        <begin position="293"/>
        <end position="321"/>
    </location>
</feature>
<evidence type="ECO:0000259" key="7">
    <source>
        <dbReference type="Pfam" id="PF04932"/>
    </source>
</evidence>
<reference evidence="8" key="1">
    <citation type="journal article" date="2022" name="Int. J. Syst. Evol. Microbiol.">
        <title>Pseudomonas aegrilactucae sp. nov. and Pseudomonas morbosilactucae sp. nov., pathogens causing bacterial rot of lettuce in Japan.</title>
        <authorList>
            <person name="Sawada H."/>
            <person name="Fujikawa T."/>
            <person name="Satou M."/>
        </authorList>
    </citation>
    <scope>NUCLEOTIDE SEQUENCE</scope>
    <source>
        <strain evidence="8">0166_1</strain>
    </source>
</reference>
<feature type="transmembrane region" description="Helical" evidence="6">
    <location>
        <begin position="180"/>
        <end position="202"/>
    </location>
</feature>
<feature type="transmembrane region" description="Helical" evidence="6">
    <location>
        <begin position="407"/>
        <end position="426"/>
    </location>
</feature>
<feature type="region of interest" description="Disordered" evidence="5">
    <location>
        <begin position="1"/>
        <end position="20"/>
    </location>
</feature>
<sequence length="454" mass="46854">MQPGDEAMSTFATDPRRSMSHGADRRLLPLLAGLASIPAGMAMALALYRYPPAPAIAVGAGAGLVCLLALTLANLHAAVALGVVLLGVVAFEPAPSDAVFFAVIAVSAVTGRLHLRAAPGPAIGILVVLGALNVISAMQVADPQRAALFFSITMYLAIFALWLPSYVVSRPRAQLILRAYVVAAVTSAVIGVAALLALIPGAELFTESSRARALFQDPNVFGPFLIPALLMVLEEIPHPRLLRSGTVAKAVLSAILAVGVLFSYSRGAWLNLAVGLAVMVGVLALRRGGARQALAFVAVASCAAAVVVAIVIATGAGGFLAERARPQTYDTQRFSGQRAGLQPAEEYPLGAGPGQFESIAGISAHSTYARVVGEQGFLGLAALIAFLGYTLLAAIRNAAAGRSTFGIGSAALLGAWCGMLANSAVIDTLHWRHLWLVAGLIWAGAALSWRRSSS</sequence>
<feature type="transmembrane region" description="Helical" evidence="6">
    <location>
        <begin position="214"/>
        <end position="233"/>
    </location>
</feature>
<name>A0A9E6XWG8_9ACTN</name>
<evidence type="ECO:0000256" key="3">
    <source>
        <dbReference type="ARBA" id="ARBA00022989"/>
    </source>
</evidence>
<comment type="subcellular location">
    <subcellularLocation>
        <location evidence="1">Membrane</location>
        <topology evidence="1">Multi-pass membrane protein</topology>
    </subcellularLocation>
</comment>
<proteinExistence type="predicted"/>
<accession>A0A9E6XWG8</accession>
<organism evidence="8 9">
    <name type="scientific">Capillimicrobium parvum</name>
    <dbReference type="NCBI Taxonomy" id="2884022"/>
    <lineage>
        <taxon>Bacteria</taxon>
        <taxon>Bacillati</taxon>
        <taxon>Actinomycetota</taxon>
        <taxon>Thermoleophilia</taxon>
        <taxon>Solirubrobacterales</taxon>
        <taxon>Capillimicrobiaceae</taxon>
        <taxon>Capillimicrobium</taxon>
    </lineage>
</organism>
<feature type="transmembrane region" description="Helical" evidence="6">
    <location>
        <begin position="376"/>
        <end position="395"/>
    </location>
</feature>
<feature type="transmembrane region" description="Helical" evidence="6">
    <location>
        <begin position="27"/>
        <end position="48"/>
    </location>
</feature>
<dbReference type="KEGG" id="sbae:DSM104329_01385"/>
<feature type="domain" description="O-antigen ligase-related" evidence="7">
    <location>
        <begin position="252"/>
        <end position="384"/>
    </location>
</feature>
<evidence type="ECO:0000256" key="1">
    <source>
        <dbReference type="ARBA" id="ARBA00004141"/>
    </source>
</evidence>
<keyword evidence="4 6" id="KW-0472">Membrane</keyword>
<feature type="transmembrane region" description="Helical" evidence="6">
    <location>
        <begin position="98"/>
        <end position="115"/>
    </location>
</feature>
<keyword evidence="2 6" id="KW-0812">Transmembrane</keyword>
<feature type="transmembrane region" description="Helical" evidence="6">
    <location>
        <begin position="245"/>
        <end position="262"/>
    </location>
</feature>
<evidence type="ECO:0000256" key="2">
    <source>
        <dbReference type="ARBA" id="ARBA00022692"/>
    </source>
</evidence>
<feature type="transmembrane region" description="Helical" evidence="6">
    <location>
        <begin position="55"/>
        <end position="86"/>
    </location>
</feature>
<gene>
    <name evidence="8" type="ORF">DSM104329_01385</name>
</gene>
<dbReference type="InterPro" id="IPR007016">
    <property type="entry name" value="O-antigen_ligase-rel_domated"/>
</dbReference>
<keyword evidence="9" id="KW-1185">Reference proteome</keyword>
<dbReference type="Proteomes" id="UP001162834">
    <property type="component" value="Chromosome"/>
</dbReference>
<feature type="transmembrane region" description="Helical" evidence="6">
    <location>
        <begin position="122"/>
        <end position="141"/>
    </location>
</feature>
<evidence type="ECO:0000313" key="9">
    <source>
        <dbReference type="Proteomes" id="UP001162834"/>
    </source>
</evidence>
<feature type="transmembrane region" description="Helical" evidence="6">
    <location>
        <begin position="432"/>
        <end position="449"/>
    </location>
</feature>
<protein>
    <recommendedName>
        <fullName evidence="7">O-antigen ligase-related domain-containing protein</fullName>
    </recommendedName>
</protein>
<dbReference type="AlphaFoldDB" id="A0A9E6XWG8"/>
<feature type="transmembrane region" description="Helical" evidence="6">
    <location>
        <begin position="268"/>
        <end position="286"/>
    </location>
</feature>
<dbReference type="PANTHER" id="PTHR37422">
    <property type="entry name" value="TEICHURONIC ACID BIOSYNTHESIS PROTEIN TUAE"/>
    <property type="match status" value="1"/>
</dbReference>
<evidence type="ECO:0000256" key="5">
    <source>
        <dbReference type="SAM" id="MobiDB-lite"/>
    </source>
</evidence>
<evidence type="ECO:0000256" key="4">
    <source>
        <dbReference type="ARBA" id="ARBA00023136"/>
    </source>
</evidence>
<dbReference type="InterPro" id="IPR051533">
    <property type="entry name" value="WaaL-like"/>
</dbReference>
<evidence type="ECO:0000313" key="8">
    <source>
        <dbReference type="EMBL" id="UGS35001.1"/>
    </source>
</evidence>
<keyword evidence="3 6" id="KW-1133">Transmembrane helix</keyword>
<dbReference type="GO" id="GO:0016020">
    <property type="term" value="C:membrane"/>
    <property type="evidence" value="ECO:0007669"/>
    <property type="project" value="UniProtKB-SubCell"/>
</dbReference>